<accession>A0AAU8JK41</accession>
<evidence type="ECO:0000256" key="1">
    <source>
        <dbReference type="SAM" id="MobiDB-lite"/>
    </source>
</evidence>
<feature type="region of interest" description="Disordered" evidence="1">
    <location>
        <begin position="58"/>
        <end position="78"/>
    </location>
</feature>
<protein>
    <submittedName>
        <fullName evidence="2">DUF928 domain-containing protein</fullName>
    </submittedName>
</protein>
<gene>
    <name evidence="2" type="ORF">ABWT76_001974</name>
</gene>
<sequence length="269" mass="30061">MMGIKRLIFYLSTLSIALSFGLITLSAMPTQAQVRLEKNMTVSSDVELPLRIQINFETKEPDEGEPEQTVGAGSRNAEKCTDPQDYKALTLLVPANTVALTVAERPMFFVYFPKTVATQAELSLRDEQGNGIYQTIFDLGETPGIQGIQLPITAPALEVGRRYQWSIAMICNADDRLRDQVADAWIQRIDLPASLSQQLQNAAIAEQASLYAQNGIWYDTISTLAEFISQSENSTVATNAWQQLLSSETVQLDQFLEIRWRIQEQHGEN</sequence>
<name>A0AAU8JK41_9CYAN</name>
<dbReference type="RefSeq" id="WP_054466326.1">
    <property type="nucleotide sequence ID" value="NZ_CP159837.1"/>
</dbReference>
<dbReference type="AlphaFoldDB" id="A0AAU8JK41"/>
<organism evidence="2">
    <name type="scientific">Planktothricoides raciborskii GIHE-MW2</name>
    <dbReference type="NCBI Taxonomy" id="2792601"/>
    <lineage>
        <taxon>Bacteria</taxon>
        <taxon>Bacillati</taxon>
        <taxon>Cyanobacteriota</taxon>
        <taxon>Cyanophyceae</taxon>
        <taxon>Oscillatoriophycideae</taxon>
        <taxon>Oscillatoriales</taxon>
        <taxon>Oscillatoriaceae</taxon>
        <taxon>Planktothricoides</taxon>
    </lineage>
</organism>
<reference evidence="2" key="1">
    <citation type="submission" date="2024-07" db="EMBL/GenBank/DDBJ databases">
        <authorList>
            <person name="Kim Y.J."/>
            <person name="Jeong J.Y."/>
        </authorList>
    </citation>
    <scope>NUCLEOTIDE SEQUENCE</scope>
    <source>
        <strain evidence="2">GIHE-MW2</strain>
    </source>
</reference>
<dbReference type="EMBL" id="CP159837">
    <property type="protein sequence ID" value="XCM39079.1"/>
    <property type="molecule type" value="Genomic_DNA"/>
</dbReference>
<dbReference type="InterPro" id="IPR010328">
    <property type="entry name" value="DUF928"/>
</dbReference>
<evidence type="ECO:0000313" key="2">
    <source>
        <dbReference type="EMBL" id="XCM39079.1"/>
    </source>
</evidence>
<proteinExistence type="predicted"/>
<dbReference type="Pfam" id="PF06051">
    <property type="entry name" value="DUF928"/>
    <property type="match status" value="1"/>
</dbReference>